<keyword evidence="1" id="KW-0472">Membrane</keyword>
<dbReference type="Proteomes" id="UP000595618">
    <property type="component" value="Chromosome"/>
</dbReference>
<feature type="transmembrane region" description="Helical" evidence="1">
    <location>
        <begin position="58"/>
        <end position="80"/>
    </location>
</feature>
<dbReference type="NCBIfam" id="NF006749">
    <property type="entry name" value="PRK09272.1-2"/>
    <property type="match status" value="1"/>
</dbReference>
<evidence type="ECO:0000256" key="1">
    <source>
        <dbReference type="SAM" id="Phobius"/>
    </source>
</evidence>
<accession>A0A7T5RJB7</accession>
<evidence type="ECO:0000313" key="3">
    <source>
        <dbReference type="Proteomes" id="UP000595618"/>
    </source>
</evidence>
<dbReference type="InterPro" id="IPR058117">
    <property type="entry name" value="BV97_02767-like"/>
</dbReference>
<sequence length="115" mass="12787">MQFLIKVLISALIIALVSEAARRFTLVAALIASLPLTSILAIMWLYRDTNDAQKIIDLSSNIFWAVLPSLLFFIVLPTLLKMGFKFGSAMVISSIVMFFGYTIYAVLLNKLGIKI</sequence>
<dbReference type="AlphaFoldDB" id="A0A7T5RJB7"/>
<name>A0A7T5RJB7_9BACT</name>
<gene>
    <name evidence="2" type="ORF">HYW89_04475</name>
</gene>
<feature type="transmembrane region" description="Helical" evidence="1">
    <location>
        <begin position="30"/>
        <end position="46"/>
    </location>
</feature>
<keyword evidence="1" id="KW-0812">Transmembrane</keyword>
<evidence type="ECO:0000313" key="2">
    <source>
        <dbReference type="EMBL" id="QQG45221.1"/>
    </source>
</evidence>
<feature type="transmembrane region" description="Helical" evidence="1">
    <location>
        <begin position="86"/>
        <end position="107"/>
    </location>
</feature>
<organism evidence="2 3">
    <name type="scientific">Candidatus Sungiibacteriota bacterium</name>
    <dbReference type="NCBI Taxonomy" id="2750080"/>
    <lineage>
        <taxon>Bacteria</taxon>
        <taxon>Candidatus Sungiibacteriota</taxon>
    </lineage>
</organism>
<reference evidence="2 3" key="1">
    <citation type="submission" date="2020-07" db="EMBL/GenBank/DDBJ databases">
        <title>Huge and variable diversity of episymbiotic CPR bacteria and DPANN archaea in groundwater ecosystems.</title>
        <authorList>
            <person name="He C.Y."/>
            <person name="Keren R."/>
            <person name="Whittaker M."/>
            <person name="Farag I.F."/>
            <person name="Doudna J."/>
            <person name="Cate J.H.D."/>
            <person name="Banfield J.F."/>
        </authorList>
    </citation>
    <scope>NUCLEOTIDE SEQUENCE [LARGE SCALE GENOMIC DNA]</scope>
    <source>
        <strain evidence="2">NC_groundwater_541_Ag_S-0.1um_46_50</strain>
    </source>
</reference>
<keyword evidence="1" id="KW-1133">Transmembrane helix</keyword>
<protein>
    <submittedName>
        <fullName evidence="2">DUF3147 family protein</fullName>
    </submittedName>
</protein>
<proteinExistence type="predicted"/>
<dbReference type="EMBL" id="CP066690">
    <property type="protein sequence ID" value="QQG45221.1"/>
    <property type="molecule type" value="Genomic_DNA"/>
</dbReference>